<reference evidence="3 4" key="1">
    <citation type="journal article" date="2020" name="Nature">
        <title>Six reference-quality genomes reveal evolution of bat adaptations.</title>
        <authorList>
            <person name="Jebb D."/>
            <person name="Huang Z."/>
            <person name="Pippel M."/>
            <person name="Hughes G.M."/>
            <person name="Lavrichenko K."/>
            <person name="Devanna P."/>
            <person name="Winkler S."/>
            <person name="Jermiin L.S."/>
            <person name="Skirmuntt E.C."/>
            <person name="Katzourakis A."/>
            <person name="Burkitt-Gray L."/>
            <person name="Ray D.A."/>
            <person name="Sullivan K.A.M."/>
            <person name="Roscito J.G."/>
            <person name="Kirilenko B.M."/>
            <person name="Davalos L.M."/>
            <person name="Corthals A.P."/>
            <person name="Power M.L."/>
            <person name="Jones G."/>
            <person name="Ransome R.D."/>
            <person name="Dechmann D.K.N."/>
            <person name="Locatelli A.G."/>
            <person name="Puechmaille S.J."/>
            <person name="Fedrigo O."/>
            <person name="Jarvis E.D."/>
            <person name="Hiller M."/>
            <person name="Vernes S.C."/>
            <person name="Myers E.W."/>
            <person name="Teeling E.C."/>
        </authorList>
    </citation>
    <scope>NUCLEOTIDE SEQUENCE [LARGE SCALE GENOMIC DNA]</scope>
    <source>
        <strain evidence="3">MMyoMyo1</strain>
        <tissue evidence="3">Flight muscle</tissue>
    </source>
</reference>
<dbReference type="EMBL" id="JABWUV010000004">
    <property type="protein sequence ID" value="KAF6360133.1"/>
    <property type="molecule type" value="Genomic_DNA"/>
</dbReference>
<feature type="compositionally biased region" description="Acidic residues" evidence="1">
    <location>
        <begin position="35"/>
        <end position="55"/>
    </location>
</feature>
<dbReference type="Gene3D" id="1.10.10.1200">
    <property type="entry name" value="MAGE homology domain, winged helix WH1 motif"/>
    <property type="match status" value="1"/>
</dbReference>
<feature type="region of interest" description="Disordered" evidence="1">
    <location>
        <begin position="33"/>
        <end position="132"/>
    </location>
</feature>
<dbReference type="PANTHER" id="PTHR11736:SF153">
    <property type="entry name" value="MELANOMA-ASSOCIATED ANTIGEN 10"/>
    <property type="match status" value="1"/>
</dbReference>
<protein>
    <recommendedName>
        <fullName evidence="2">MAGE domain-containing protein</fullName>
    </recommendedName>
</protein>
<dbReference type="PANTHER" id="PTHR11736">
    <property type="entry name" value="MELANOMA-ASSOCIATED ANTIGEN MAGE ANTIGEN"/>
    <property type="match status" value="1"/>
</dbReference>
<gene>
    <name evidence="3" type="ORF">mMyoMyo1_011091</name>
</gene>
<evidence type="ECO:0000313" key="4">
    <source>
        <dbReference type="Proteomes" id="UP000527355"/>
    </source>
</evidence>
<organism evidence="3 4">
    <name type="scientific">Myotis myotis</name>
    <name type="common">Greater mouse-eared bat</name>
    <name type="synonym">Vespertilio myotis</name>
    <dbReference type="NCBI Taxonomy" id="51298"/>
    <lineage>
        <taxon>Eukaryota</taxon>
        <taxon>Metazoa</taxon>
        <taxon>Chordata</taxon>
        <taxon>Craniata</taxon>
        <taxon>Vertebrata</taxon>
        <taxon>Euteleostomi</taxon>
        <taxon>Mammalia</taxon>
        <taxon>Eutheria</taxon>
        <taxon>Laurasiatheria</taxon>
        <taxon>Chiroptera</taxon>
        <taxon>Yangochiroptera</taxon>
        <taxon>Vespertilionidae</taxon>
        <taxon>Myotis</taxon>
    </lineage>
</organism>
<feature type="domain" description="MAGE" evidence="2">
    <location>
        <begin position="138"/>
        <end position="185"/>
    </location>
</feature>
<dbReference type="InterPro" id="IPR021072">
    <property type="entry name" value="MAGE_N"/>
</dbReference>
<dbReference type="InterPro" id="IPR041898">
    <property type="entry name" value="MAGE_WH1"/>
</dbReference>
<dbReference type="VEuPathDB" id="HostDB:LOC118653472"/>
<name>A0A7J7YDW6_MYOMY</name>
<evidence type="ECO:0000256" key="1">
    <source>
        <dbReference type="SAM" id="MobiDB-lite"/>
    </source>
</evidence>
<proteinExistence type="predicted"/>
<sequence length="185" mass="21151">MHSHHMNEPWKLEEDRQYPIEMPNLVAEELFWVMQEEEEEEEEVEEEEEEEEEDALSLCSSLSSSPSVLLIDSLEEVSAAETPSPPQSSQRAFPSFHAMEAFPWSHSEDESSSIRDEEGPKTEGGSEDDADSMLHKALHSKIMEMVEFLLLKYRAKEPTTKAEILSSVIKDHQNHFPEIFSAATE</sequence>
<feature type="compositionally biased region" description="Basic and acidic residues" evidence="1">
    <location>
        <begin position="106"/>
        <end position="121"/>
    </location>
</feature>
<dbReference type="PROSITE" id="PS50838">
    <property type="entry name" value="MAGE"/>
    <property type="match status" value="1"/>
</dbReference>
<dbReference type="SMART" id="SM01392">
    <property type="entry name" value="MAGE_N"/>
    <property type="match status" value="1"/>
</dbReference>
<accession>A0A7J7YDW6</accession>
<dbReference type="GO" id="GO:0000122">
    <property type="term" value="P:negative regulation of transcription by RNA polymerase II"/>
    <property type="evidence" value="ECO:0007669"/>
    <property type="project" value="TreeGrafter"/>
</dbReference>
<dbReference type="Proteomes" id="UP000527355">
    <property type="component" value="Unassembled WGS sequence"/>
</dbReference>
<evidence type="ECO:0000313" key="3">
    <source>
        <dbReference type="EMBL" id="KAF6360133.1"/>
    </source>
</evidence>
<dbReference type="InterPro" id="IPR037445">
    <property type="entry name" value="MAGE"/>
</dbReference>
<dbReference type="Pfam" id="PF12440">
    <property type="entry name" value="MAGE_N"/>
    <property type="match status" value="1"/>
</dbReference>
<dbReference type="GO" id="GO:0005634">
    <property type="term" value="C:nucleus"/>
    <property type="evidence" value="ECO:0007669"/>
    <property type="project" value="TreeGrafter"/>
</dbReference>
<evidence type="ECO:0000259" key="2">
    <source>
        <dbReference type="PROSITE" id="PS50838"/>
    </source>
</evidence>
<comment type="caution">
    <text evidence="3">The sequence shown here is derived from an EMBL/GenBank/DDBJ whole genome shotgun (WGS) entry which is preliminary data.</text>
</comment>
<feature type="compositionally biased region" description="Low complexity" evidence="1">
    <location>
        <begin position="56"/>
        <end position="72"/>
    </location>
</feature>
<dbReference type="AlphaFoldDB" id="A0A7J7YDW6"/>
<dbReference type="InterPro" id="IPR002190">
    <property type="entry name" value="MHD_dom"/>
</dbReference>
<keyword evidence="4" id="KW-1185">Reference proteome</keyword>